<dbReference type="STRING" id="161398.PP2015_222"/>
<proteinExistence type="inferred from homology"/>
<name>A0A0S2JXN1_9GAMM</name>
<keyword evidence="8" id="KW-1185">Reference proteome</keyword>
<comment type="similarity">
    <text evidence="2">Belongs to the ACC deaminase/D-cysteine desulfhydrase family.</text>
</comment>
<dbReference type="Proteomes" id="UP000061457">
    <property type="component" value="Chromosome I"/>
</dbReference>
<dbReference type="SUPFAM" id="SSF53686">
    <property type="entry name" value="Tryptophan synthase beta subunit-like PLP-dependent enzymes"/>
    <property type="match status" value="1"/>
</dbReference>
<dbReference type="InterPro" id="IPR036052">
    <property type="entry name" value="TrpB-like_PALP_sf"/>
</dbReference>
<accession>A0A0S2JXN1</accession>
<evidence type="ECO:0000259" key="6">
    <source>
        <dbReference type="Pfam" id="PF00291"/>
    </source>
</evidence>
<feature type="modified residue" description="N6-(pyridoxal phosphate)lysine" evidence="5">
    <location>
        <position position="44"/>
    </location>
</feature>
<dbReference type="Pfam" id="PF00291">
    <property type="entry name" value="PALP"/>
    <property type="match status" value="1"/>
</dbReference>
<comment type="cofactor">
    <cofactor evidence="1">
        <name>pyridoxal 5'-phosphate</name>
        <dbReference type="ChEBI" id="CHEBI:597326"/>
    </cofactor>
</comment>
<dbReference type="EMBL" id="CP013187">
    <property type="protein sequence ID" value="ALO40749.1"/>
    <property type="molecule type" value="Genomic_DNA"/>
</dbReference>
<evidence type="ECO:0000256" key="4">
    <source>
        <dbReference type="PIRSR" id="PIRSR006278-1"/>
    </source>
</evidence>
<reference evidence="8" key="1">
    <citation type="submission" date="2015-11" db="EMBL/GenBank/DDBJ databases">
        <authorList>
            <person name="Kim K.M."/>
        </authorList>
    </citation>
    <scope>NUCLEOTIDE SEQUENCE [LARGE SCALE GENOMIC DNA]</scope>
    <source>
        <strain evidence="8">KCTC 12086</strain>
    </source>
</reference>
<dbReference type="InterPro" id="IPR001926">
    <property type="entry name" value="TrpB-like_PALP"/>
</dbReference>
<dbReference type="PIRSF" id="PIRSF006278">
    <property type="entry name" value="ACCD_DCysDesulf"/>
    <property type="match status" value="1"/>
</dbReference>
<dbReference type="RefSeq" id="WP_058028532.1">
    <property type="nucleotide sequence ID" value="NZ_CP013187.1"/>
</dbReference>
<dbReference type="Gene3D" id="3.40.50.1100">
    <property type="match status" value="2"/>
</dbReference>
<feature type="domain" description="Tryptophan synthase beta chain-like PALP" evidence="6">
    <location>
        <begin position="22"/>
        <end position="288"/>
    </location>
</feature>
<protein>
    <submittedName>
        <fullName evidence="7">1-aminocyclopropane-1-carboxylate deaminase</fullName>
    </submittedName>
</protein>
<evidence type="ECO:0000313" key="8">
    <source>
        <dbReference type="Proteomes" id="UP000061457"/>
    </source>
</evidence>
<evidence type="ECO:0000313" key="7">
    <source>
        <dbReference type="EMBL" id="ALO40749.1"/>
    </source>
</evidence>
<dbReference type="PANTHER" id="PTHR43780">
    <property type="entry name" value="1-AMINOCYCLOPROPANE-1-CARBOXYLATE DEAMINASE-RELATED"/>
    <property type="match status" value="1"/>
</dbReference>
<dbReference type="InterPro" id="IPR027278">
    <property type="entry name" value="ACCD_DCysDesulf"/>
</dbReference>
<organism evidence="7 8">
    <name type="scientific">Pseudoalteromonas phenolica</name>
    <dbReference type="NCBI Taxonomy" id="161398"/>
    <lineage>
        <taxon>Bacteria</taxon>
        <taxon>Pseudomonadati</taxon>
        <taxon>Pseudomonadota</taxon>
        <taxon>Gammaproteobacteria</taxon>
        <taxon>Alteromonadales</taxon>
        <taxon>Pseudoalteromonadaceae</taxon>
        <taxon>Pseudoalteromonas</taxon>
    </lineage>
</organism>
<evidence type="ECO:0000256" key="1">
    <source>
        <dbReference type="ARBA" id="ARBA00001933"/>
    </source>
</evidence>
<gene>
    <name evidence="7" type="ORF">PP2015_222</name>
</gene>
<evidence type="ECO:0000256" key="3">
    <source>
        <dbReference type="ARBA" id="ARBA00022898"/>
    </source>
</evidence>
<evidence type="ECO:0000256" key="5">
    <source>
        <dbReference type="PIRSR" id="PIRSR006278-2"/>
    </source>
</evidence>
<dbReference type="AlphaFoldDB" id="A0A0S2JXN1"/>
<dbReference type="GO" id="GO:0019148">
    <property type="term" value="F:D-cysteine desulfhydrase activity"/>
    <property type="evidence" value="ECO:0007669"/>
    <property type="project" value="TreeGrafter"/>
</dbReference>
<dbReference type="KEGG" id="pphe:PP2015_222"/>
<dbReference type="OrthoDB" id="9801249at2"/>
<dbReference type="PANTHER" id="PTHR43780:SF2">
    <property type="entry name" value="1-AMINOCYCLOPROPANE-1-CARBOXYLATE DEAMINASE-RELATED"/>
    <property type="match status" value="1"/>
</dbReference>
<evidence type="ECO:0000256" key="2">
    <source>
        <dbReference type="ARBA" id="ARBA00008639"/>
    </source>
</evidence>
<sequence>MDNNQFALPESPVQEIKHPLLEQKKIKLSIKRDDLLHPVISGNKWRKLKYNLINMKSKGYDSFVTFGGAFSNHLYASAMACKTFNLTGHAIIRGPEIDESNPTIKMARACGMNLYAVNRKTYRSRHAPAYLQTLQTEFPNSFIIPEGGTNHAALRGVAELAASLPQSDYVICATGSGGTVAGLAKGCTHNTQVIGIAVLKQAEYLNQEIAQLLTSTHSGAPWQLLTNHHYGGYGKFTDDVWAFCQFMHQAYKLPLEPVYTGKMLFAVWQLISQDYFPQGSRITAIHTGGLQGLDGLRYRGLIAR</sequence>
<feature type="active site" description="Nucleophile" evidence="4">
    <location>
        <position position="71"/>
    </location>
</feature>
<keyword evidence="3 5" id="KW-0663">Pyridoxal phosphate</keyword>
<dbReference type="PATRIC" id="fig|161398.10.peg.229"/>